<keyword evidence="4 9" id="KW-0805">Transcription regulation</keyword>
<protein>
    <submittedName>
        <fullName evidence="13">Uncharacterized protein</fullName>
    </submittedName>
</protein>
<comment type="similarity">
    <text evidence="9">Belongs to the nuclear hormone receptor family.</text>
</comment>
<dbReference type="PRINTS" id="PR00398">
    <property type="entry name" value="STRDHORMONER"/>
</dbReference>
<keyword evidence="2 9" id="KW-0863">Zinc-finger</keyword>
<evidence type="ECO:0000259" key="11">
    <source>
        <dbReference type="PROSITE" id="PS51030"/>
    </source>
</evidence>
<dbReference type="GO" id="GO:0008270">
    <property type="term" value="F:zinc ion binding"/>
    <property type="evidence" value="ECO:0007669"/>
    <property type="project" value="UniProtKB-KW"/>
</dbReference>
<keyword evidence="8 9" id="KW-0539">Nucleus</keyword>
<feature type="compositionally biased region" description="Polar residues" evidence="10">
    <location>
        <begin position="112"/>
        <end position="140"/>
    </location>
</feature>
<dbReference type="SMART" id="SM00430">
    <property type="entry name" value="HOLI"/>
    <property type="match status" value="1"/>
</dbReference>
<dbReference type="Gene3D" id="3.30.50.10">
    <property type="entry name" value="Erythroid Transcription Factor GATA-1, subunit A"/>
    <property type="match status" value="1"/>
</dbReference>
<comment type="subcellular location">
    <subcellularLocation>
        <location evidence="9">Nucleus</location>
    </subcellularLocation>
</comment>
<dbReference type="InterPro" id="IPR000536">
    <property type="entry name" value="Nucl_hrmn_rcpt_lig-bd"/>
</dbReference>
<evidence type="ECO:0000256" key="5">
    <source>
        <dbReference type="ARBA" id="ARBA00023125"/>
    </source>
</evidence>
<keyword evidence="5 9" id="KW-0238">DNA-binding</keyword>
<dbReference type="InterPro" id="IPR013088">
    <property type="entry name" value="Znf_NHR/GATA"/>
</dbReference>
<dbReference type="GO" id="GO:0005634">
    <property type="term" value="C:nucleus"/>
    <property type="evidence" value="ECO:0007669"/>
    <property type="project" value="UniProtKB-SubCell"/>
</dbReference>
<proteinExistence type="inferred from homology"/>
<feature type="compositionally biased region" description="Low complexity" evidence="10">
    <location>
        <begin position="231"/>
        <end position="241"/>
    </location>
</feature>
<keyword evidence="14" id="KW-1185">Reference proteome</keyword>
<evidence type="ECO:0000313" key="13">
    <source>
        <dbReference type="EMBL" id="KAK2170019.1"/>
    </source>
</evidence>
<dbReference type="SMART" id="SM00399">
    <property type="entry name" value="ZnF_C4"/>
    <property type="match status" value="1"/>
</dbReference>
<feature type="region of interest" description="Disordered" evidence="10">
    <location>
        <begin position="97"/>
        <end position="147"/>
    </location>
</feature>
<evidence type="ECO:0000256" key="9">
    <source>
        <dbReference type="RuleBase" id="RU004334"/>
    </source>
</evidence>
<dbReference type="SUPFAM" id="SSF48508">
    <property type="entry name" value="Nuclear receptor ligand-binding domain"/>
    <property type="match status" value="1"/>
</dbReference>
<keyword evidence="3 9" id="KW-0862">Zinc</keyword>
<evidence type="ECO:0000256" key="8">
    <source>
        <dbReference type="ARBA" id="ARBA00023242"/>
    </source>
</evidence>
<dbReference type="Pfam" id="PF00104">
    <property type="entry name" value="Hormone_recep"/>
    <property type="match status" value="1"/>
</dbReference>
<dbReference type="InterPro" id="IPR035500">
    <property type="entry name" value="NHR-like_dom_sf"/>
</dbReference>
<feature type="region of interest" description="Disordered" evidence="10">
    <location>
        <begin position="222"/>
        <end position="241"/>
    </location>
</feature>
<accession>A0AAD9NK15</accession>
<keyword evidence="1 9" id="KW-0479">Metal-binding</keyword>
<evidence type="ECO:0000313" key="14">
    <source>
        <dbReference type="Proteomes" id="UP001208570"/>
    </source>
</evidence>
<dbReference type="GO" id="GO:0000122">
    <property type="term" value="P:negative regulation of transcription by RNA polymerase II"/>
    <property type="evidence" value="ECO:0007669"/>
    <property type="project" value="TreeGrafter"/>
</dbReference>
<evidence type="ECO:0000256" key="10">
    <source>
        <dbReference type="SAM" id="MobiDB-lite"/>
    </source>
</evidence>
<organism evidence="13 14">
    <name type="scientific">Paralvinella palmiformis</name>
    <dbReference type="NCBI Taxonomy" id="53620"/>
    <lineage>
        <taxon>Eukaryota</taxon>
        <taxon>Metazoa</taxon>
        <taxon>Spiralia</taxon>
        <taxon>Lophotrochozoa</taxon>
        <taxon>Annelida</taxon>
        <taxon>Polychaeta</taxon>
        <taxon>Sedentaria</taxon>
        <taxon>Canalipalpata</taxon>
        <taxon>Terebellida</taxon>
        <taxon>Terebelliformia</taxon>
        <taxon>Alvinellidae</taxon>
        <taxon>Paralvinella</taxon>
    </lineage>
</organism>
<evidence type="ECO:0000256" key="1">
    <source>
        <dbReference type="ARBA" id="ARBA00022723"/>
    </source>
</evidence>
<dbReference type="PROSITE" id="PS00031">
    <property type="entry name" value="NUCLEAR_REC_DBD_1"/>
    <property type="match status" value="1"/>
</dbReference>
<evidence type="ECO:0000256" key="2">
    <source>
        <dbReference type="ARBA" id="ARBA00022771"/>
    </source>
</evidence>
<dbReference type="InterPro" id="IPR050234">
    <property type="entry name" value="Nuclear_hormone_rcpt_NR1"/>
</dbReference>
<dbReference type="InterPro" id="IPR001628">
    <property type="entry name" value="Znf_hrmn_rcpt"/>
</dbReference>
<keyword evidence="7 9" id="KW-0675">Receptor</keyword>
<evidence type="ECO:0000256" key="7">
    <source>
        <dbReference type="ARBA" id="ARBA00023170"/>
    </source>
</evidence>
<gene>
    <name evidence="13" type="ORF">LSH36_5g18090</name>
</gene>
<dbReference type="GO" id="GO:0030154">
    <property type="term" value="P:cell differentiation"/>
    <property type="evidence" value="ECO:0007669"/>
    <property type="project" value="TreeGrafter"/>
</dbReference>
<dbReference type="GO" id="GO:0004879">
    <property type="term" value="F:nuclear receptor activity"/>
    <property type="evidence" value="ECO:0007669"/>
    <property type="project" value="TreeGrafter"/>
</dbReference>
<feature type="domain" description="Nuclear receptor" evidence="11">
    <location>
        <begin position="12"/>
        <end position="85"/>
    </location>
</feature>
<comment type="caution">
    <text evidence="13">The sequence shown here is derived from an EMBL/GenBank/DDBJ whole genome shotgun (WGS) entry which is preliminary data.</text>
</comment>
<dbReference type="PANTHER" id="PTHR24082:SF283">
    <property type="entry name" value="NUCLEAR HORMONE RECEPTOR HR96"/>
    <property type="match status" value="1"/>
</dbReference>
<evidence type="ECO:0000259" key="12">
    <source>
        <dbReference type="PROSITE" id="PS51843"/>
    </source>
</evidence>
<feature type="domain" description="NR LBD" evidence="12">
    <location>
        <begin position="346"/>
        <end position="570"/>
    </location>
</feature>
<dbReference type="EMBL" id="JAODUP010000005">
    <property type="protein sequence ID" value="KAK2170019.1"/>
    <property type="molecule type" value="Genomic_DNA"/>
</dbReference>
<reference evidence="13" key="1">
    <citation type="journal article" date="2023" name="Mol. Biol. Evol.">
        <title>Third-Generation Sequencing Reveals the Adaptive Role of the Epigenome in Three Deep-Sea Polychaetes.</title>
        <authorList>
            <person name="Perez M."/>
            <person name="Aroh O."/>
            <person name="Sun Y."/>
            <person name="Lan Y."/>
            <person name="Juniper S.K."/>
            <person name="Young C.R."/>
            <person name="Angers B."/>
            <person name="Qian P.Y."/>
        </authorList>
    </citation>
    <scope>NUCLEOTIDE SEQUENCE</scope>
    <source>
        <strain evidence="13">P08H-3</strain>
    </source>
</reference>
<name>A0AAD9NK15_9ANNE</name>
<dbReference type="InterPro" id="IPR001723">
    <property type="entry name" value="Nuclear_hrmn_rcpt"/>
</dbReference>
<dbReference type="PRINTS" id="PR00047">
    <property type="entry name" value="STROIDFINGER"/>
</dbReference>
<sequence length="570" mass="63861">MYEDRTESFTQGKVCVVCGDRALSCNFGAITCESCKAFFRRHAHKEIYGQCDGSCPITVETRSYCRRCRLAKCFSVGMKKDLILSEEQKQRRRQKILENRSKRQSQEVFPPDSTSIQQDLTRVKTSNPPAPNTISPNSAASLDRVPGATTNWINPPLVSAPDALSTDASTVPKRDIWEIQNSPTDPDGIKRLAFETASAQIARLPDGMAKSRNVLDRGADMVTSTNPLEDSSSQSSSGGLSNQGLTLPVTICMPSSQISPTGHTAQADLQIQVPTGQYTSLTPGATTFTEEETIQQKKAKGKALKELNPREPSIDCNIIQALSEPCFFNLKPPSLESKAYHVLEPEIQQRLMLCVEAYREFCRPMVSIHEKVPQNYVSLLNSGEECYHQLVRFAKRLPEFRALSQEDQIALLKGNVIEIMIVRFSKCYNLETNAWTIPHCGTVQNVSGIIEEDNAMFSEFCIDDYSNFVRAALECCKGDDLILIVLQVITLFWPHISNLEDVASVRAAYTTYLDTLESYLNMKYLDSNMVIEVNKVMGQLRQVGKKAHDVMWKSQVSELHPLLKEMFDLR</sequence>
<dbReference type="Pfam" id="PF00105">
    <property type="entry name" value="zf-C4"/>
    <property type="match status" value="1"/>
</dbReference>
<evidence type="ECO:0000256" key="3">
    <source>
        <dbReference type="ARBA" id="ARBA00022833"/>
    </source>
</evidence>
<dbReference type="PANTHER" id="PTHR24082">
    <property type="entry name" value="NUCLEAR HORMONE RECEPTOR"/>
    <property type="match status" value="1"/>
</dbReference>
<dbReference type="Proteomes" id="UP001208570">
    <property type="component" value="Unassembled WGS sequence"/>
</dbReference>
<dbReference type="PROSITE" id="PS51030">
    <property type="entry name" value="NUCLEAR_REC_DBD_2"/>
    <property type="match status" value="1"/>
</dbReference>
<keyword evidence="6 9" id="KW-0804">Transcription</keyword>
<dbReference type="PROSITE" id="PS51843">
    <property type="entry name" value="NR_LBD"/>
    <property type="match status" value="1"/>
</dbReference>
<evidence type="ECO:0000256" key="6">
    <source>
        <dbReference type="ARBA" id="ARBA00023163"/>
    </source>
</evidence>
<evidence type="ECO:0000256" key="4">
    <source>
        <dbReference type="ARBA" id="ARBA00023015"/>
    </source>
</evidence>
<dbReference type="Gene3D" id="1.10.565.10">
    <property type="entry name" value="Retinoid X Receptor"/>
    <property type="match status" value="1"/>
</dbReference>
<dbReference type="GO" id="GO:0045944">
    <property type="term" value="P:positive regulation of transcription by RNA polymerase II"/>
    <property type="evidence" value="ECO:0007669"/>
    <property type="project" value="TreeGrafter"/>
</dbReference>
<dbReference type="AlphaFoldDB" id="A0AAD9NK15"/>
<dbReference type="SUPFAM" id="SSF57716">
    <property type="entry name" value="Glucocorticoid receptor-like (DNA-binding domain)"/>
    <property type="match status" value="1"/>
</dbReference>
<dbReference type="GO" id="GO:0000978">
    <property type="term" value="F:RNA polymerase II cis-regulatory region sequence-specific DNA binding"/>
    <property type="evidence" value="ECO:0007669"/>
    <property type="project" value="TreeGrafter"/>
</dbReference>